<evidence type="ECO:0000313" key="8">
    <source>
        <dbReference type="Proteomes" id="UP000750711"/>
    </source>
</evidence>
<organism evidence="7 8">
    <name type="scientific">Trichoglossum hirsutum</name>
    <dbReference type="NCBI Taxonomy" id="265104"/>
    <lineage>
        <taxon>Eukaryota</taxon>
        <taxon>Fungi</taxon>
        <taxon>Dikarya</taxon>
        <taxon>Ascomycota</taxon>
        <taxon>Pezizomycotina</taxon>
        <taxon>Geoglossomycetes</taxon>
        <taxon>Geoglossales</taxon>
        <taxon>Geoglossaceae</taxon>
        <taxon>Trichoglossum</taxon>
    </lineage>
</organism>
<evidence type="ECO:0000256" key="1">
    <source>
        <dbReference type="ARBA" id="ARBA00004167"/>
    </source>
</evidence>
<dbReference type="InterPro" id="IPR012879">
    <property type="entry name" value="CCDC47"/>
</dbReference>
<evidence type="ECO:0008006" key="9">
    <source>
        <dbReference type="Google" id="ProtNLM"/>
    </source>
</evidence>
<evidence type="ECO:0000256" key="2">
    <source>
        <dbReference type="ARBA" id="ARBA00022692"/>
    </source>
</evidence>
<dbReference type="GO" id="GO:0016020">
    <property type="term" value="C:membrane"/>
    <property type="evidence" value="ECO:0007669"/>
    <property type="project" value="UniProtKB-SubCell"/>
</dbReference>
<keyword evidence="8" id="KW-1185">Reference proteome</keyword>
<reference evidence="7" key="1">
    <citation type="submission" date="2021-03" db="EMBL/GenBank/DDBJ databases">
        <title>Comparative genomics and phylogenomic investigation of the class Geoglossomycetes provide insights into ecological specialization and systematics.</title>
        <authorList>
            <person name="Melie T."/>
            <person name="Pirro S."/>
            <person name="Miller A.N."/>
            <person name="Quandt A."/>
        </authorList>
    </citation>
    <scope>NUCLEOTIDE SEQUENCE</scope>
    <source>
        <strain evidence="7">CAQ_001_2017</strain>
    </source>
</reference>
<sequence length="463" mass="52260">MAGLLNNLFGAKDTAPSAVPSLADDPDFADFAGAPISRPASNPPLAPSEAAAHSAFSATAGGTVPYTKWYRVWERTTPKDFVQEGFILAFIFVVLAFHFWGTRANRKTAKRWIASYAPTLQQEFALVGFEGLVEPPSAEDVEASGLASIAAQGEIVAPERLMKEESGQEFSAYASGRQNVAWVDLKLHLHKRYNPLAMMGEYIVSFFFESYLAPMEKMEARLIPFDGREGQLVPMAGGKSAQDTADQRNKPPVSGYDNFVWAIVNKDIMNHLREDRYDISLTSTKDHPKLPNWVTVMSESAEITDLLLTPELISAVEATSELLDYLIVTDQPLEKPTKPDEAQSRKKIDLCVRIPRSPAADPDPTVPILSYFLRLPDQLVSSAHFRPEVSRKVRQTREDELRKLRKMDEDEKAEERNTKKDKEKKEKRDSMLRTMSADEQRKFLEKEREKDYRKSQKKMTRRG</sequence>
<protein>
    <recommendedName>
        <fullName evidence="9">DUF1682-domain-containing protein</fullName>
    </recommendedName>
</protein>
<name>A0A9P8LC20_9PEZI</name>
<proteinExistence type="predicted"/>
<dbReference type="GO" id="GO:0005783">
    <property type="term" value="C:endoplasmic reticulum"/>
    <property type="evidence" value="ECO:0007669"/>
    <property type="project" value="InterPro"/>
</dbReference>
<comment type="caution">
    <text evidence="7">The sequence shown here is derived from an EMBL/GenBank/DDBJ whole genome shotgun (WGS) entry which is preliminary data.</text>
</comment>
<evidence type="ECO:0000313" key="7">
    <source>
        <dbReference type="EMBL" id="KAH0559417.1"/>
    </source>
</evidence>
<evidence type="ECO:0000256" key="4">
    <source>
        <dbReference type="ARBA" id="ARBA00023136"/>
    </source>
</evidence>
<dbReference type="GO" id="GO:0032469">
    <property type="term" value="P:endoplasmic reticulum calcium ion homeostasis"/>
    <property type="evidence" value="ECO:0007669"/>
    <property type="project" value="InterPro"/>
</dbReference>
<dbReference type="Pfam" id="PF07946">
    <property type="entry name" value="CCDC47"/>
    <property type="match status" value="1"/>
</dbReference>
<evidence type="ECO:0000256" key="6">
    <source>
        <dbReference type="SAM" id="Phobius"/>
    </source>
</evidence>
<gene>
    <name evidence="7" type="ORF">GP486_004064</name>
</gene>
<feature type="compositionally biased region" description="Basic and acidic residues" evidence="5">
    <location>
        <begin position="404"/>
        <end position="454"/>
    </location>
</feature>
<comment type="subcellular location">
    <subcellularLocation>
        <location evidence="1">Membrane</location>
        <topology evidence="1">Single-pass membrane protein</topology>
    </subcellularLocation>
</comment>
<dbReference type="EMBL" id="JAGHQM010000601">
    <property type="protein sequence ID" value="KAH0559417.1"/>
    <property type="molecule type" value="Genomic_DNA"/>
</dbReference>
<feature type="region of interest" description="Disordered" evidence="5">
    <location>
        <begin position="404"/>
        <end position="463"/>
    </location>
</feature>
<dbReference type="PANTHER" id="PTHR12883">
    <property type="entry name" value="ADIPOCYTE-SPECIFIC PROTEIN 4-RELATED"/>
    <property type="match status" value="1"/>
</dbReference>
<evidence type="ECO:0000256" key="5">
    <source>
        <dbReference type="SAM" id="MobiDB-lite"/>
    </source>
</evidence>
<dbReference type="AlphaFoldDB" id="A0A9P8LC20"/>
<dbReference type="GO" id="GO:0005509">
    <property type="term" value="F:calcium ion binding"/>
    <property type="evidence" value="ECO:0007669"/>
    <property type="project" value="InterPro"/>
</dbReference>
<keyword evidence="4 6" id="KW-0472">Membrane</keyword>
<keyword evidence="3 6" id="KW-1133">Transmembrane helix</keyword>
<dbReference type="Proteomes" id="UP000750711">
    <property type="component" value="Unassembled WGS sequence"/>
</dbReference>
<dbReference type="PANTHER" id="PTHR12883:SF0">
    <property type="entry name" value="PAT COMPLEX SUBUNIT CCDC47"/>
    <property type="match status" value="1"/>
</dbReference>
<accession>A0A9P8LC20</accession>
<evidence type="ECO:0000256" key="3">
    <source>
        <dbReference type="ARBA" id="ARBA00022989"/>
    </source>
</evidence>
<feature type="transmembrane region" description="Helical" evidence="6">
    <location>
        <begin position="81"/>
        <end position="101"/>
    </location>
</feature>
<keyword evidence="2 6" id="KW-0812">Transmembrane</keyword>